<evidence type="ECO:0000313" key="2">
    <source>
        <dbReference type="EMBL" id="CBX28317.1"/>
    </source>
</evidence>
<dbReference type="InterPro" id="IPR007487">
    <property type="entry name" value="ABC_transpt-TYRBP-like"/>
</dbReference>
<protein>
    <recommendedName>
        <fullName evidence="3">ABC transporter substrate-binding protein</fullName>
    </recommendedName>
</protein>
<dbReference type="Gene3D" id="3.40.50.2300">
    <property type="match status" value="2"/>
</dbReference>
<sequence>MNRCLNFMFILALLLGLSFSNVYAIEKKDFPITPKMNNGKKWRIAYLEAGAYENYTDNLRALVIALSDLGWAKKPVFPKSGNAISSKKLWLWISDNLKSDYLEFVPDACWSNNWDEKLREKNKKIILERFNRKKDIDLVLAMGTWAGQDLANNKHSVPAVVISTSNPVATKIAKSIYDSGYDHLNVRVDPTRYERQIRIFYDIFKFKKLGVVLEQNTIEGRSYAAIDDINRVAKERGFNVITCNAPFSDVSSDDAYNAVLKCNRELAPKVDAYYITVHRGVTLKNMDKLLAPFMQYKIPTFSQRGTEEVKCGALLSIARAGFKYVARFHAETIAKIFNGAKPRVLDQLFEDPPRIAINLKTARIIGYDPGVDILGSSDEVFEDIATPR</sequence>
<feature type="chain" id="PRO_5003155028" description="ABC transporter substrate-binding protein" evidence="1">
    <location>
        <begin position="25"/>
        <end position="388"/>
    </location>
</feature>
<gene>
    <name evidence="2" type="ORF">N47_G36410</name>
</gene>
<dbReference type="EMBL" id="FR695868">
    <property type="protein sequence ID" value="CBX28317.1"/>
    <property type="molecule type" value="Genomic_DNA"/>
</dbReference>
<proteinExistence type="predicted"/>
<organism evidence="2">
    <name type="scientific">uncultured Desulfobacterium sp</name>
    <dbReference type="NCBI Taxonomy" id="201089"/>
    <lineage>
        <taxon>Bacteria</taxon>
        <taxon>Pseudomonadati</taxon>
        <taxon>Thermodesulfobacteriota</taxon>
        <taxon>Desulfobacteria</taxon>
        <taxon>Desulfobacterales</taxon>
        <taxon>Desulfobacteriaceae</taxon>
        <taxon>Desulfobacterium</taxon>
        <taxon>environmental samples</taxon>
    </lineage>
</organism>
<evidence type="ECO:0000256" key="1">
    <source>
        <dbReference type="SAM" id="SignalP"/>
    </source>
</evidence>
<keyword evidence="1" id="KW-0732">Signal</keyword>
<dbReference type="Pfam" id="PF04392">
    <property type="entry name" value="ABC_sub_bind"/>
    <property type="match status" value="1"/>
</dbReference>
<accession>E1YCM3</accession>
<dbReference type="PANTHER" id="PTHR35271:SF1">
    <property type="entry name" value="ABC TRANSPORTER, SUBSTRATE-BINDING LIPOPROTEIN"/>
    <property type="match status" value="1"/>
</dbReference>
<feature type="signal peptide" evidence="1">
    <location>
        <begin position="1"/>
        <end position="24"/>
    </location>
</feature>
<dbReference type="PANTHER" id="PTHR35271">
    <property type="entry name" value="ABC TRANSPORTER, SUBSTRATE-BINDING LIPOPROTEIN-RELATED"/>
    <property type="match status" value="1"/>
</dbReference>
<evidence type="ECO:0008006" key="3">
    <source>
        <dbReference type="Google" id="ProtNLM"/>
    </source>
</evidence>
<dbReference type="AlphaFoldDB" id="E1YCM3"/>
<name>E1YCM3_9BACT</name>
<reference evidence="2" key="1">
    <citation type="journal article" date="2011" name="Environ. Microbiol.">
        <title>Genomic insights into the metabolic potential of the polycyclic aromatic hydrocarbon degrading sulfate-reducing Deltaproteobacterium N47.</title>
        <authorList>
            <person name="Bergmann F."/>
            <person name="Selesi D."/>
            <person name="Weinmaier T."/>
            <person name="Tischler P."/>
            <person name="Rattei T."/>
            <person name="Meckenstock R.U."/>
        </authorList>
    </citation>
    <scope>NUCLEOTIDE SEQUENCE</scope>
</reference>